<keyword evidence="1" id="KW-0175">Coiled coil</keyword>
<gene>
    <name evidence="3" type="ORF">LOC62_07G008979</name>
</gene>
<keyword evidence="2" id="KW-0812">Transmembrane</keyword>
<name>A0AAF0YEX5_9TREE</name>
<accession>A0AAF0YEX5</accession>
<proteinExistence type="predicted"/>
<protein>
    <submittedName>
        <fullName evidence="3">Uncharacterized protein</fullName>
    </submittedName>
</protein>
<dbReference type="GeneID" id="87812143"/>
<keyword evidence="4" id="KW-1185">Reference proteome</keyword>
<organism evidence="3 4">
    <name type="scientific">Vanrija pseudolonga</name>
    <dbReference type="NCBI Taxonomy" id="143232"/>
    <lineage>
        <taxon>Eukaryota</taxon>
        <taxon>Fungi</taxon>
        <taxon>Dikarya</taxon>
        <taxon>Basidiomycota</taxon>
        <taxon>Agaricomycotina</taxon>
        <taxon>Tremellomycetes</taxon>
        <taxon>Trichosporonales</taxon>
        <taxon>Trichosporonaceae</taxon>
        <taxon>Vanrija</taxon>
    </lineage>
</organism>
<keyword evidence="2" id="KW-1133">Transmembrane helix</keyword>
<feature type="transmembrane region" description="Helical" evidence="2">
    <location>
        <begin position="94"/>
        <end position="113"/>
    </location>
</feature>
<feature type="transmembrane region" description="Helical" evidence="2">
    <location>
        <begin position="12"/>
        <end position="34"/>
    </location>
</feature>
<reference evidence="3" key="1">
    <citation type="submission" date="2023-10" db="EMBL/GenBank/DDBJ databases">
        <authorList>
            <person name="Noh H."/>
        </authorList>
    </citation>
    <scope>NUCLEOTIDE SEQUENCE</scope>
    <source>
        <strain evidence="3">DUCC4014</strain>
    </source>
</reference>
<feature type="transmembrane region" description="Helical" evidence="2">
    <location>
        <begin position="69"/>
        <end position="88"/>
    </location>
</feature>
<dbReference type="EMBL" id="CP086720">
    <property type="protein sequence ID" value="WOO85480.1"/>
    <property type="molecule type" value="Genomic_DNA"/>
</dbReference>
<evidence type="ECO:0000256" key="1">
    <source>
        <dbReference type="SAM" id="Coils"/>
    </source>
</evidence>
<dbReference type="Proteomes" id="UP000827549">
    <property type="component" value="Chromosome 7"/>
</dbReference>
<dbReference type="RefSeq" id="XP_062631506.1">
    <property type="nucleotide sequence ID" value="XM_062775522.1"/>
</dbReference>
<evidence type="ECO:0000313" key="3">
    <source>
        <dbReference type="EMBL" id="WOO85480.1"/>
    </source>
</evidence>
<dbReference type="AlphaFoldDB" id="A0AAF0YEX5"/>
<keyword evidence="2" id="KW-0472">Membrane</keyword>
<evidence type="ECO:0000256" key="2">
    <source>
        <dbReference type="SAM" id="Phobius"/>
    </source>
</evidence>
<feature type="coiled-coil region" evidence="1">
    <location>
        <begin position="167"/>
        <end position="196"/>
    </location>
</feature>
<evidence type="ECO:0000313" key="4">
    <source>
        <dbReference type="Proteomes" id="UP000827549"/>
    </source>
</evidence>
<sequence>MPAHQPLSGTSIVVLICVILSVLQVGSTLFMLGVRTFPPSAAFLVVFAVNTSGAYDTSRRLHVVLEPTVIGICAAVYAAFMIGVMLVVHDESKLCWLVVLIDMCCSWFMGMAINTWCSFEFESTLDDTHEWEDRLYRDTNFFGQETPEARDFRLYQEAVGITLKIQEQTAIMNVKIAEQENEKAQLEAKLRDCDDVIALGWDWLAHVEEVLADVEKRRAADRTFSSDAEIAKAGELLNNIRRTLTEGAARREGCADRSKEGCSV</sequence>